<dbReference type="GO" id="GO:0006355">
    <property type="term" value="P:regulation of DNA-templated transcription"/>
    <property type="evidence" value="ECO:0007669"/>
    <property type="project" value="InterPro"/>
</dbReference>
<evidence type="ECO:0000259" key="8">
    <source>
        <dbReference type="PROSITE" id="PS50110"/>
    </source>
</evidence>
<evidence type="ECO:0000256" key="5">
    <source>
        <dbReference type="ARBA" id="ARBA00023163"/>
    </source>
</evidence>
<protein>
    <submittedName>
        <fullName evidence="10">XRE family transcriptional regulator</fullName>
    </submittedName>
</protein>
<dbReference type="InterPro" id="IPR001867">
    <property type="entry name" value="OmpR/PhoB-type_DNA-bd"/>
</dbReference>
<evidence type="ECO:0000313" key="11">
    <source>
        <dbReference type="Proteomes" id="UP000078084"/>
    </source>
</evidence>
<dbReference type="Pfam" id="PF00486">
    <property type="entry name" value="Trans_reg_C"/>
    <property type="match status" value="1"/>
</dbReference>
<dbReference type="RefSeq" id="WP_068374455.1">
    <property type="nucleotide sequence ID" value="NZ_JALJXQ010000007.1"/>
</dbReference>
<keyword evidence="3" id="KW-0805">Transcription regulation</keyword>
<dbReference type="SMART" id="SM00448">
    <property type="entry name" value="REC"/>
    <property type="match status" value="1"/>
</dbReference>
<evidence type="ECO:0000256" key="1">
    <source>
        <dbReference type="ARBA" id="ARBA00022553"/>
    </source>
</evidence>
<dbReference type="GO" id="GO:0032993">
    <property type="term" value="C:protein-DNA complex"/>
    <property type="evidence" value="ECO:0007669"/>
    <property type="project" value="TreeGrafter"/>
</dbReference>
<dbReference type="PROSITE" id="PS50110">
    <property type="entry name" value="RESPONSE_REGULATORY"/>
    <property type="match status" value="1"/>
</dbReference>
<keyword evidence="5" id="KW-0804">Transcription</keyword>
<evidence type="ECO:0000256" key="6">
    <source>
        <dbReference type="PROSITE-ProRule" id="PRU00169"/>
    </source>
</evidence>
<dbReference type="Gene3D" id="3.40.50.2300">
    <property type="match status" value="1"/>
</dbReference>
<proteinExistence type="predicted"/>
<dbReference type="AlphaFoldDB" id="A0A171KP65"/>
<feature type="modified residue" description="4-aspartylphosphate" evidence="6">
    <location>
        <position position="51"/>
    </location>
</feature>
<name>A0A171KP65_9BURK</name>
<dbReference type="GO" id="GO:0000156">
    <property type="term" value="F:phosphorelay response regulator activity"/>
    <property type="evidence" value="ECO:0007669"/>
    <property type="project" value="TreeGrafter"/>
</dbReference>
<keyword evidence="4 7" id="KW-0238">DNA-binding</keyword>
<dbReference type="GO" id="GO:0005829">
    <property type="term" value="C:cytosol"/>
    <property type="evidence" value="ECO:0007669"/>
    <property type="project" value="TreeGrafter"/>
</dbReference>
<evidence type="ECO:0000313" key="10">
    <source>
        <dbReference type="EMBL" id="KKO70682.1"/>
    </source>
</evidence>
<dbReference type="SMART" id="SM00862">
    <property type="entry name" value="Trans_reg_C"/>
    <property type="match status" value="1"/>
</dbReference>
<dbReference type="FunFam" id="1.10.10.10:FF:000058">
    <property type="entry name" value="DNA-binding response OmpR family regulator"/>
    <property type="match status" value="1"/>
</dbReference>
<evidence type="ECO:0000256" key="7">
    <source>
        <dbReference type="PROSITE-ProRule" id="PRU01091"/>
    </source>
</evidence>
<evidence type="ECO:0000256" key="2">
    <source>
        <dbReference type="ARBA" id="ARBA00023012"/>
    </source>
</evidence>
<feature type="DNA-binding region" description="OmpR/PhoB-type" evidence="7">
    <location>
        <begin position="125"/>
        <end position="222"/>
    </location>
</feature>
<dbReference type="EMBL" id="LBNE01000013">
    <property type="protein sequence ID" value="KKO70682.1"/>
    <property type="molecule type" value="Genomic_DNA"/>
</dbReference>
<dbReference type="PROSITE" id="PS51755">
    <property type="entry name" value="OMPR_PHOB"/>
    <property type="match status" value="1"/>
</dbReference>
<gene>
    <name evidence="10" type="ORF">AAV32_15605</name>
</gene>
<evidence type="ECO:0000256" key="4">
    <source>
        <dbReference type="ARBA" id="ARBA00023125"/>
    </source>
</evidence>
<keyword evidence="1 6" id="KW-0597">Phosphoprotein</keyword>
<keyword evidence="11" id="KW-1185">Reference proteome</keyword>
<dbReference type="InterPro" id="IPR039420">
    <property type="entry name" value="WalR-like"/>
</dbReference>
<feature type="domain" description="OmpR/PhoB-type" evidence="9">
    <location>
        <begin position="125"/>
        <end position="222"/>
    </location>
</feature>
<accession>A0A171KP65</accession>
<feature type="domain" description="Response regulatory" evidence="8">
    <location>
        <begin position="2"/>
        <end position="117"/>
    </location>
</feature>
<dbReference type="PANTHER" id="PTHR48111">
    <property type="entry name" value="REGULATOR OF RPOS"/>
    <property type="match status" value="1"/>
</dbReference>
<dbReference type="Gene3D" id="1.10.10.10">
    <property type="entry name" value="Winged helix-like DNA-binding domain superfamily/Winged helix DNA-binding domain"/>
    <property type="match status" value="1"/>
</dbReference>
<dbReference type="InterPro" id="IPR011006">
    <property type="entry name" value="CheY-like_superfamily"/>
</dbReference>
<organism evidence="10 11">
    <name type="scientific">Kerstersia gyiorum</name>
    <dbReference type="NCBI Taxonomy" id="206506"/>
    <lineage>
        <taxon>Bacteria</taxon>
        <taxon>Pseudomonadati</taxon>
        <taxon>Pseudomonadota</taxon>
        <taxon>Betaproteobacteria</taxon>
        <taxon>Burkholderiales</taxon>
        <taxon>Alcaligenaceae</taxon>
        <taxon>Kerstersia</taxon>
    </lineage>
</organism>
<dbReference type="PANTHER" id="PTHR48111:SF22">
    <property type="entry name" value="REGULATOR OF RPOS"/>
    <property type="match status" value="1"/>
</dbReference>
<comment type="caution">
    <text evidence="10">The sequence shown here is derived from an EMBL/GenBank/DDBJ whole genome shotgun (WGS) entry which is preliminary data.</text>
</comment>
<evidence type="ECO:0000259" key="9">
    <source>
        <dbReference type="PROSITE" id="PS51755"/>
    </source>
</evidence>
<dbReference type="InterPro" id="IPR036388">
    <property type="entry name" value="WH-like_DNA-bd_sf"/>
</dbReference>
<dbReference type="Gene3D" id="6.10.250.690">
    <property type="match status" value="1"/>
</dbReference>
<dbReference type="FunFam" id="3.40.50.2300:FF:000001">
    <property type="entry name" value="DNA-binding response regulator PhoB"/>
    <property type="match status" value="1"/>
</dbReference>
<dbReference type="Pfam" id="PF00072">
    <property type="entry name" value="Response_reg"/>
    <property type="match status" value="1"/>
</dbReference>
<evidence type="ECO:0000256" key="3">
    <source>
        <dbReference type="ARBA" id="ARBA00023015"/>
    </source>
</evidence>
<dbReference type="SUPFAM" id="SSF52172">
    <property type="entry name" value="CheY-like"/>
    <property type="match status" value="1"/>
</dbReference>
<dbReference type="InterPro" id="IPR001789">
    <property type="entry name" value="Sig_transdc_resp-reg_receiver"/>
</dbReference>
<reference evidence="10 11" key="1">
    <citation type="submission" date="2015-04" db="EMBL/GenBank/DDBJ databases">
        <title>Genome sequence of Kerstersia gyiorum CG1.</title>
        <authorList>
            <person name="Greninger A.L."/>
            <person name="Kozyreva V."/>
            <person name="Chaturvedi V."/>
        </authorList>
    </citation>
    <scope>NUCLEOTIDE SEQUENCE [LARGE SCALE GENOMIC DNA]</scope>
    <source>
        <strain evidence="10 11">CG1</strain>
    </source>
</reference>
<keyword evidence="2" id="KW-0902">Two-component regulatory system</keyword>
<dbReference type="Proteomes" id="UP000078084">
    <property type="component" value="Unassembled WGS sequence"/>
</dbReference>
<dbReference type="STRING" id="206506.AAV32_15605"/>
<sequence length="223" mass="25043">MRILVIEDTSPILTNIVDYLSGLGYIVDCSDDGQAGYERLCRDEFDLVVLDLMLPRMDGYELCRRLRCELRSTIPVIMVTARDALDDRLAGFDAGADDYLVKPFALAELGARIRALLQRRRSAAPSVLKVGDLSLDQDTLALERAGTPLKLPPAPLTLLRLLMLHSPAVVHRTRLEEALWHDSPPDSDALRTHIHHIRQVIDKPFEQPLLHTVHGIGYQLRAQ</sequence>
<dbReference type="PATRIC" id="fig|206506.3.peg.3322"/>
<dbReference type="GO" id="GO:0000976">
    <property type="term" value="F:transcription cis-regulatory region binding"/>
    <property type="evidence" value="ECO:0007669"/>
    <property type="project" value="TreeGrafter"/>
</dbReference>
<dbReference type="CDD" id="cd00383">
    <property type="entry name" value="trans_reg_C"/>
    <property type="match status" value="1"/>
</dbReference>
<dbReference type="CDD" id="cd17574">
    <property type="entry name" value="REC_OmpR"/>
    <property type="match status" value="1"/>
</dbReference>